<evidence type="ECO:0000313" key="2">
    <source>
        <dbReference type="Proteomes" id="UP000606600"/>
    </source>
</evidence>
<protein>
    <submittedName>
        <fullName evidence="1">Uncharacterized protein</fullName>
    </submittedName>
</protein>
<evidence type="ECO:0000313" key="1">
    <source>
        <dbReference type="EMBL" id="MBD1366320.1"/>
    </source>
</evidence>
<organism evidence="1 2">
    <name type="scientific">Mucilaginibacter pankratovii</name>
    <dbReference type="NCBI Taxonomy" id="2772110"/>
    <lineage>
        <taxon>Bacteria</taxon>
        <taxon>Pseudomonadati</taxon>
        <taxon>Bacteroidota</taxon>
        <taxon>Sphingobacteriia</taxon>
        <taxon>Sphingobacteriales</taxon>
        <taxon>Sphingobacteriaceae</taxon>
        <taxon>Mucilaginibacter</taxon>
    </lineage>
</organism>
<accession>A0ABR7WVJ7</accession>
<comment type="caution">
    <text evidence="1">The sequence shown here is derived from an EMBL/GenBank/DDBJ whole genome shotgun (WGS) entry which is preliminary data.</text>
</comment>
<name>A0ABR7WVJ7_9SPHI</name>
<proteinExistence type="predicted"/>
<dbReference type="Proteomes" id="UP000606600">
    <property type="component" value="Unassembled WGS sequence"/>
</dbReference>
<dbReference type="RefSeq" id="WP_191190968.1">
    <property type="nucleotide sequence ID" value="NZ_JACWMY010000012.1"/>
</dbReference>
<reference evidence="1 2" key="1">
    <citation type="submission" date="2020-09" db="EMBL/GenBank/DDBJ databases">
        <title>Novel species of Mucilaginibacter isolated from a glacier on the Tibetan Plateau.</title>
        <authorList>
            <person name="Liu Q."/>
            <person name="Xin Y.-H."/>
        </authorList>
    </citation>
    <scope>NUCLEOTIDE SEQUENCE [LARGE SCALE GENOMIC DNA]</scope>
    <source>
        <strain evidence="1 2">ZT4R22</strain>
    </source>
</reference>
<sequence>MTLQSNLLTDQIIANSLPSLIEYIRTKLGYKQNAMSAFFNENSNRSMSPSTISILKKGDSDKGTTNGIYFRLIIEIFNINTTIGKTVCTFSDGIKDDKISFNSSTKASIPTFFETPKGNIWKVFVHIGDRVGIRYLKILTLKKIEYIIDSKAHDNFIGTGRFNTNYSFLLLDLTAGDGAKDLHMRFYMSSRTAKPEIMLGILVHNVLQDNKIICHNIIALNISEFNEKFKPTRVPFQDFKQDNPAIAEYFELKVNTIYSDASLLTLKELPLYNLKYETKSKKFDKE</sequence>
<gene>
    <name evidence="1" type="ORF">IDJ77_21080</name>
</gene>
<keyword evidence="2" id="KW-1185">Reference proteome</keyword>
<dbReference type="EMBL" id="JACWMY010000012">
    <property type="protein sequence ID" value="MBD1366320.1"/>
    <property type="molecule type" value="Genomic_DNA"/>
</dbReference>